<dbReference type="Proteomes" id="UP001055307">
    <property type="component" value="Unassembled WGS sequence"/>
</dbReference>
<dbReference type="InterPro" id="IPR008767">
    <property type="entry name" value="Phage_SPP1_head-tail_adaptor"/>
</dbReference>
<dbReference type="EMBL" id="BPQF01000019">
    <property type="protein sequence ID" value="GJD41312.1"/>
    <property type="molecule type" value="Genomic_DNA"/>
</dbReference>
<protein>
    <recommendedName>
        <fullName evidence="4">Phage head-tail adapter protein</fullName>
    </recommendedName>
</protein>
<dbReference type="InterPro" id="IPR038666">
    <property type="entry name" value="SSP1_head-tail_sf"/>
</dbReference>
<gene>
    <name evidence="2" type="ORF">OICFNHDK_3795</name>
</gene>
<dbReference type="Pfam" id="PF05521">
    <property type="entry name" value="Phage_HCP"/>
    <property type="match status" value="1"/>
</dbReference>
<reference evidence="2" key="2">
    <citation type="submission" date="2021-08" db="EMBL/GenBank/DDBJ databases">
        <authorList>
            <person name="Tani A."/>
            <person name="Ola A."/>
            <person name="Ogura Y."/>
            <person name="Katsura K."/>
            <person name="Hayashi T."/>
        </authorList>
    </citation>
    <scope>NUCLEOTIDE SEQUENCE</scope>
    <source>
        <strain evidence="2">DSM 21893</strain>
    </source>
</reference>
<dbReference type="AlphaFoldDB" id="A0AAV4ZCK2"/>
<keyword evidence="3" id="KW-1185">Reference proteome</keyword>
<dbReference type="Gene3D" id="2.40.10.270">
    <property type="entry name" value="Bacteriophage SPP1 head-tail adaptor protein"/>
    <property type="match status" value="1"/>
</dbReference>
<sequence>MAKQFGAGDLRERVKFQKRGGTEDGYGNEVPGQWEDQFMRAAHFIMKPGSESVLAARLQGTQPVTMILRYDDQTRTIGTDWRAVDTRDGTAYAIRASADMDRKRQWWSLVCVAGEVA</sequence>
<dbReference type="RefSeq" id="WP_192215663.1">
    <property type="nucleotide sequence ID" value="NZ_BPQF01000019.1"/>
</dbReference>
<evidence type="ECO:0000256" key="1">
    <source>
        <dbReference type="SAM" id="MobiDB-lite"/>
    </source>
</evidence>
<organism evidence="2 3">
    <name type="scientific">Methylobacterium bullatum</name>
    <dbReference type="NCBI Taxonomy" id="570505"/>
    <lineage>
        <taxon>Bacteria</taxon>
        <taxon>Pseudomonadati</taxon>
        <taxon>Pseudomonadota</taxon>
        <taxon>Alphaproteobacteria</taxon>
        <taxon>Hyphomicrobiales</taxon>
        <taxon>Methylobacteriaceae</taxon>
        <taxon>Methylobacterium</taxon>
    </lineage>
</organism>
<name>A0AAV4ZCK2_9HYPH</name>
<evidence type="ECO:0000313" key="3">
    <source>
        <dbReference type="Proteomes" id="UP001055307"/>
    </source>
</evidence>
<feature type="region of interest" description="Disordered" evidence="1">
    <location>
        <begin position="1"/>
        <end position="29"/>
    </location>
</feature>
<evidence type="ECO:0000313" key="2">
    <source>
        <dbReference type="EMBL" id="GJD41312.1"/>
    </source>
</evidence>
<dbReference type="NCBIfam" id="TIGR01563">
    <property type="entry name" value="gp16_SPP1"/>
    <property type="match status" value="1"/>
</dbReference>
<evidence type="ECO:0008006" key="4">
    <source>
        <dbReference type="Google" id="ProtNLM"/>
    </source>
</evidence>
<reference evidence="2" key="1">
    <citation type="journal article" date="2016" name="Front. Microbiol.">
        <title>Genome Sequence of the Piezophilic, Mesophilic Sulfate-Reducing Bacterium Desulfovibrio indicus J2T.</title>
        <authorList>
            <person name="Cao J."/>
            <person name="Maignien L."/>
            <person name="Shao Z."/>
            <person name="Alain K."/>
            <person name="Jebbar M."/>
        </authorList>
    </citation>
    <scope>NUCLEOTIDE SEQUENCE</scope>
    <source>
        <strain evidence="2">DSM 21893</strain>
    </source>
</reference>
<proteinExistence type="predicted"/>
<comment type="caution">
    <text evidence="2">The sequence shown here is derived from an EMBL/GenBank/DDBJ whole genome shotgun (WGS) entry which is preliminary data.</text>
</comment>
<accession>A0AAV4ZCK2</accession>